<protein>
    <submittedName>
        <fullName evidence="8">Tetracycline resistance efflux pump</fullName>
    </submittedName>
</protein>
<dbReference type="AlphaFoldDB" id="A0AAU9BV86"/>
<evidence type="ECO:0000259" key="7">
    <source>
        <dbReference type="Pfam" id="PF03553"/>
    </source>
</evidence>
<feature type="transmembrane region" description="Helical" evidence="6">
    <location>
        <begin position="349"/>
        <end position="373"/>
    </location>
</feature>
<reference evidence="9" key="1">
    <citation type="journal article" date="2024" name="Int. J. Syst. Evol. Microbiol.">
        <title>Methylomarinovum tepidoasis sp. nov., a moderately thermophilic methanotroph of the family Methylothermaceae isolated from a deep-sea hydrothermal field.</title>
        <authorList>
            <person name="Hirayama H."/>
            <person name="Takaki Y."/>
            <person name="Abe M."/>
            <person name="Miyazaki M."/>
            <person name="Uematsu K."/>
            <person name="Matsui Y."/>
            <person name="Takai K."/>
        </authorList>
    </citation>
    <scope>NUCLEOTIDE SEQUENCE [LARGE SCALE GENOMIC DNA]</scope>
    <source>
        <strain evidence="9">IT-9</strain>
    </source>
</reference>
<keyword evidence="9" id="KW-1185">Reference proteome</keyword>
<name>A0AAU9BV86_9GAMM</name>
<keyword evidence="3 6" id="KW-0812">Transmembrane</keyword>
<dbReference type="KEGG" id="mcau:MIT9_P2484"/>
<accession>A0AAU9BV86</accession>
<keyword evidence="4 6" id="KW-1133">Transmembrane helix</keyword>
<dbReference type="PANTHER" id="PTHR43478">
    <property type="entry name" value="NA+/H+ ANTIPORTER-RELATED"/>
    <property type="match status" value="1"/>
</dbReference>
<evidence type="ECO:0000256" key="5">
    <source>
        <dbReference type="ARBA" id="ARBA00023136"/>
    </source>
</evidence>
<feature type="transmembrane region" description="Helical" evidence="6">
    <location>
        <begin position="432"/>
        <end position="451"/>
    </location>
</feature>
<evidence type="ECO:0000256" key="2">
    <source>
        <dbReference type="ARBA" id="ARBA00022475"/>
    </source>
</evidence>
<evidence type="ECO:0000256" key="1">
    <source>
        <dbReference type="ARBA" id="ARBA00004651"/>
    </source>
</evidence>
<evidence type="ECO:0000256" key="6">
    <source>
        <dbReference type="SAM" id="Phobius"/>
    </source>
</evidence>
<feature type="transmembrane region" description="Helical" evidence="6">
    <location>
        <begin position="110"/>
        <end position="135"/>
    </location>
</feature>
<evidence type="ECO:0000313" key="9">
    <source>
        <dbReference type="Proteomes" id="UP001321825"/>
    </source>
</evidence>
<dbReference type="RefSeq" id="WP_317705279.1">
    <property type="nucleotide sequence ID" value="NZ_AP024714.1"/>
</dbReference>
<keyword evidence="2" id="KW-1003">Cell membrane</keyword>
<gene>
    <name evidence="8" type="ORF">MIT9_P2484</name>
</gene>
<dbReference type="Pfam" id="PF03553">
    <property type="entry name" value="Na_H_antiporter"/>
    <property type="match status" value="1"/>
</dbReference>
<dbReference type="GO" id="GO:0005886">
    <property type="term" value="C:plasma membrane"/>
    <property type="evidence" value="ECO:0007669"/>
    <property type="project" value="UniProtKB-SubCell"/>
</dbReference>
<comment type="subcellular location">
    <subcellularLocation>
        <location evidence="1">Cell membrane</location>
        <topology evidence="1">Multi-pass membrane protein</topology>
    </subcellularLocation>
</comment>
<feature type="transmembrane region" description="Helical" evidence="6">
    <location>
        <begin position="191"/>
        <end position="212"/>
    </location>
</feature>
<dbReference type="Proteomes" id="UP001321825">
    <property type="component" value="Chromosome"/>
</dbReference>
<keyword evidence="5 6" id="KW-0472">Membrane</keyword>
<feature type="transmembrane region" description="Helical" evidence="6">
    <location>
        <begin position="245"/>
        <end position="263"/>
    </location>
</feature>
<feature type="transmembrane region" description="Helical" evidence="6">
    <location>
        <begin position="269"/>
        <end position="286"/>
    </location>
</feature>
<proteinExistence type="predicted"/>
<dbReference type="InterPro" id="IPR018461">
    <property type="entry name" value="Na/H_Antiport_NhaC-like_C"/>
</dbReference>
<sequence>MLTWLSLLPALVAIPVAMITRRVLLALGLYIFLGALILEGGWLPDASARMVRTVWQVATDRDNVLIIVFSLLIGGLIGLIQRSGGIQGFIHWAEERWLNHDPRKVSGLAFLTSMALFIETYFGVLIAGLVALPLFDRYKLPRLRLSYILDTTCSPKCMLIPVNAWGAYIITLLADQGVASPAWVLVKSLGFIFYGWVAIALVAVVALTGWELPWRLPVSEKIVGDLPHFGTAIEPYPQSPAHPRYLWWPIAGLVGSALLLLLVTGDAPLAIFSAVLVTLIATVIYFRLDDVLPWREMAAPVREGVRVILPLMYLLIFAFSVGATTHALGTGEYLAGTLRGELDPLWLPFLVFGIGCLISFATGTSWGTFAILIPAVVPMAEAFEVSTALLVGAALSGGLFGDHCSPVSDTTMIASLAAGVEPIEHIRHQFPYALLGAGVALVLYLIVGLAMV</sequence>
<evidence type="ECO:0000256" key="3">
    <source>
        <dbReference type="ARBA" id="ARBA00022692"/>
    </source>
</evidence>
<organism evidence="8 9">
    <name type="scientific">Methylomarinovum caldicuralii</name>
    <dbReference type="NCBI Taxonomy" id="438856"/>
    <lineage>
        <taxon>Bacteria</taxon>
        <taxon>Pseudomonadati</taxon>
        <taxon>Pseudomonadota</taxon>
        <taxon>Gammaproteobacteria</taxon>
        <taxon>Methylococcales</taxon>
        <taxon>Methylothermaceae</taxon>
        <taxon>Methylomarinovum</taxon>
    </lineage>
</organism>
<evidence type="ECO:0000256" key="4">
    <source>
        <dbReference type="ARBA" id="ARBA00022989"/>
    </source>
</evidence>
<feature type="transmembrane region" description="Helical" evidence="6">
    <location>
        <begin position="165"/>
        <end position="185"/>
    </location>
</feature>
<dbReference type="EMBL" id="AP024714">
    <property type="protein sequence ID" value="BCX82893.1"/>
    <property type="molecule type" value="Genomic_DNA"/>
</dbReference>
<feature type="transmembrane region" description="Helical" evidence="6">
    <location>
        <begin position="23"/>
        <end position="43"/>
    </location>
</feature>
<dbReference type="PANTHER" id="PTHR43478:SF1">
    <property type="entry name" value="NA+_H+ ANTIPORTER NHAC-LIKE C-TERMINAL DOMAIN-CONTAINING PROTEIN"/>
    <property type="match status" value="1"/>
</dbReference>
<evidence type="ECO:0000313" key="8">
    <source>
        <dbReference type="EMBL" id="BCX82893.1"/>
    </source>
</evidence>
<feature type="transmembrane region" description="Helical" evidence="6">
    <location>
        <begin position="64"/>
        <end position="90"/>
    </location>
</feature>
<feature type="transmembrane region" description="Helical" evidence="6">
    <location>
        <begin position="307"/>
        <end position="329"/>
    </location>
</feature>
<feature type="domain" description="Na+/H+ antiporter NhaC-like C-terminal" evidence="7">
    <location>
        <begin position="270"/>
        <end position="449"/>
    </location>
</feature>